<gene>
    <name evidence="1" type="ORF">SAMN05216188_103228</name>
</gene>
<organism evidence="1 2">
    <name type="scientific">Lentzea xinjiangensis</name>
    <dbReference type="NCBI Taxonomy" id="402600"/>
    <lineage>
        <taxon>Bacteria</taxon>
        <taxon>Bacillati</taxon>
        <taxon>Actinomycetota</taxon>
        <taxon>Actinomycetes</taxon>
        <taxon>Pseudonocardiales</taxon>
        <taxon>Pseudonocardiaceae</taxon>
        <taxon>Lentzea</taxon>
    </lineage>
</organism>
<evidence type="ECO:0000313" key="1">
    <source>
        <dbReference type="EMBL" id="SEQ49681.1"/>
    </source>
</evidence>
<sequence>MRASLAGDCVIVRCRTWGLRTTVVVVAEWALEVVGVEIGHWCGNARWGEGVPGRGIS</sequence>
<dbReference type="AlphaFoldDB" id="A0A1H9GHY9"/>
<dbReference type="EMBL" id="FOFR01000003">
    <property type="protein sequence ID" value="SEQ49681.1"/>
    <property type="molecule type" value="Genomic_DNA"/>
</dbReference>
<proteinExistence type="predicted"/>
<name>A0A1H9GHY9_9PSEU</name>
<accession>A0A1H9GHY9</accession>
<keyword evidence="2" id="KW-1185">Reference proteome</keyword>
<evidence type="ECO:0000313" key="2">
    <source>
        <dbReference type="Proteomes" id="UP000199352"/>
    </source>
</evidence>
<reference evidence="2" key="1">
    <citation type="submission" date="2016-10" db="EMBL/GenBank/DDBJ databases">
        <authorList>
            <person name="Varghese N."/>
            <person name="Submissions S."/>
        </authorList>
    </citation>
    <scope>NUCLEOTIDE SEQUENCE [LARGE SCALE GENOMIC DNA]</scope>
    <source>
        <strain evidence="2">CGMCC 4.3525</strain>
    </source>
</reference>
<dbReference type="STRING" id="402600.SAMN05216188_103228"/>
<protein>
    <submittedName>
        <fullName evidence="1">Uncharacterized protein</fullName>
    </submittedName>
</protein>
<dbReference type="Proteomes" id="UP000199352">
    <property type="component" value="Unassembled WGS sequence"/>
</dbReference>